<evidence type="ECO:0000256" key="13">
    <source>
        <dbReference type="ARBA" id="ARBA00040794"/>
    </source>
</evidence>
<dbReference type="InterPro" id="IPR020084">
    <property type="entry name" value="NUDIX_hydrolase_CS"/>
</dbReference>
<dbReference type="InterPro" id="IPR000086">
    <property type="entry name" value="NUDIX_hydrolase_dom"/>
</dbReference>
<feature type="domain" description="Nudix hydrolase" evidence="17">
    <location>
        <begin position="2"/>
        <end position="128"/>
    </location>
</feature>
<organism evidence="18 19">
    <name type="scientific">Wohlfahrtiimonas chitiniclastica</name>
    <dbReference type="NCBI Taxonomy" id="400946"/>
    <lineage>
        <taxon>Bacteria</taxon>
        <taxon>Pseudomonadati</taxon>
        <taxon>Pseudomonadota</taxon>
        <taxon>Gammaproteobacteria</taxon>
        <taxon>Cardiobacteriales</taxon>
        <taxon>Ignatzschineriaceae</taxon>
        <taxon>Wohlfahrtiimonas</taxon>
    </lineage>
</organism>
<dbReference type="PANTHER" id="PTHR47707:SF1">
    <property type="entry name" value="NUDIX HYDROLASE FAMILY PROTEIN"/>
    <property type="match status" value="1"/>
</dbReference>
<evidence type="ECO:0000256" key="16">
    <source>
        <dbReference type="ARBA" id="ARBA00042798"/>
    </source>
</evidence>
<keyword evidence="3" id="KW-0515">Mutator protein</keyword>
<evidence type="ECO:0000256" key="3">
    <source>
        <dbReference type="ARBA" id="ARBA00022457"/>
    </source>
</evidence>
<dbReference type="PROSITE" id="PS51462">
    <property type="entry name" value="NUDIX"/>
    <property type="match status" value="1"/>
</dbReference>
<dbReference type="Pfam" id="PF14815">
    <property type="entry name" value="NUDIX_4"/>
    <property type="match status" value="1"/>
</dbReference>
<dbReference type="SUPFAM" id="SSF55811">
    <property type="entry name" value="Nudix"/>
    <property type="match status" value="1"/>
</dbReference>
<dbReference type="AlphaFoldDB" id="A0AB35BX26"/>
<dbReference type="RefSeq" id="WP_094493457.1">
    <property type="nucleotide sequence ID" value="NZ_JAGIBR010000001.1"/>
</dbReference>
<proteinExistence type="inferred from homology"/>
<dbReference type="Gene3D" id="3.90.79.10">
    <property type="entry name" value="Nucleoside Triphosphate Pyrophosphohydrolase"/>
    <property type="match status" value="1"/>
</dbReference>
<dbReference type="GO" id="GO:0006281">
    <property type="term" value="P:DNA repair"/>
    <property type="evidence" value="ECO:0007669"/>
    <property type="project" value="UniProtKB-KW"/>
</dbReference>
<evidence type="ECO:0000256" key="12">
    <source>
        <dbReference type="ARBA" id="ARBA00038905"/>
    </source>
</evidence>
<evidence type="ECO:0000313" key="19">
    <source>
        <dbReference type="Proteomes" id="UP000680020"/>
    </source>
</evidence>
<evidence type="ECO:0000256" key="10">
    <source>
        <dbReference type="ARBA" id="ARBA00035861"/>
    </source>
</evidence>
<keyword evidence="6" id="KW-0227">DNA damage</keyword>
<reference evidence="18" key="1">
    <citation type="submission" date="2021-03" db="EMBL/GenBank/DDBJ databases">
        <title>Identification and antibiotic profiling of Wohlfahrtiimonas chitiniclastica, an underestimated human pathogen.</title>
        <authorList>
            <person name="Kopf A."/>
            <person name="Bunk B."/>
            <person name="Coldewey S."/>
            <person name="Gunzer F."/>
            <person name="Riedel T."/>
            <person name="Schroettner P."/>
        </authorList>
    </citation>
    <scope>NUCLEOTIDE SEQUENCE</scope>
    <source>
        <strain evidence="18">DSM 100917</strain>
    </source>
</reference>
<evidence type="ECO:0000256" key="8">
    <source>
        <dbReference type="ARBA" id="ARBA00022842"/>
    </source>
</evidence>
<evidence type="ECO:0000256" key="1">
    <source>
        <dbReference type="ARBA" id="ARBA00001946"/>
    </source>
</evidence>
<name>A0AB35BX26_9GAMM</name>
<evidence type="ECO:0000256" key="2">
    <source>
        <dbReference type="ARBA" id="ARBA00005582"/>
    </source>
</evidence>
<dbReference type="GO" id="GO:0006260">
    <property type="term" value="P:DNA replication"/>
    <property type="evidence" value="ECO:0007669"/>
    <property type="project" value="UniProtKB-KW"/>
</dbReference>
<evidence type="ECO:0000259" key="17">
    <source>
        <dbReference type="PROSITE" id="PS51462"/>
    </source>
</evidence>
<comment type="catalytic activity">
    <reaction evidence="10">
        <text>8-oxo-dGTP + H2O = 8-oxo-dGMP + diphosphate + H(+)</text>
        <dbReference type="Rhea" id="RHEA:31575"/>
        <dbReference type="ChEBI" id="CHEBI:15377"/>
        <dbReference type="ChEBI" id="CHEBI:15378"/>
        <dbReference type="ChEBI" id="CHEBI:33019"/>
        <dbReference type="ChEBI" id="CHEBI:63224"/>
        <dbReference type="ChEBI" id="CHEBI:77896"/>
        <dbReference type="EC" id="3.6.1.55"/>
    </reaction>
</comment>
<evidence type="ECO:0000256" key="7">
    <source>
        <dbReference type="ARBA" id="ARBA00022801"/>
    </source>
</evidence>
<dbReference type="GO" id="GO:0035539">
    <property type="term" value="F:8-oxo-7,8-dihydrodeoxyguanosine triphosphate pyrophosphatase activity"/>
    <property type="evidence" value="ECO:0007669"/>
    <property type="project" value="UniProtKB-EC"/>
</dbReference>
<evidence type="ECO:0000313" key="18">
    <source>
        <dbReference type="EMBL" id="MBS7823807.1"/>
    </source>
</evidence>
<evidence type="ECO:0000256" key="5">
    <source>
        <dbReference type="ARBA" id="ARBA00022723"/>
    </source>
</evidence>
<comment type="similarity">
    <text evidence="2">Belongs to the Nudix hydrolase family.</text>
</comment>
<comment type="catalytic activity">
    <reaction evidence="11">
        <text>8-oxo-GTP + H2O = 8-oxo-GMP + diphosphate + H(+)</text>
        <dbReference type="Rhea" id="RHEA:67616"/>
        <dbReference type="ChEBI" id="CHEBI:15377"/>
        <dbReference type="ChEBI" id="CHEBI:15378"/>
        <dbReference type="ChEBI" id="CHEBI:33019"/>
        <dbReference type="ChEBI" id="CHEBI:143553"/>
        <dbReference type="ChEBI" id="CHEBI:145694"/>
    </reaction>
</comment>
<dbReference type="Proteomes" id="UP000680020">
    <property type="component" value="Unassembled WGS sequence"/>
</dbReference>
<dbReference type="InterPro" id="IPR015797">
    <property type="entry name" value="NUDIX_hydrolase-like_dom_sf"/>
</dbReference>
<evidence type="ECO:0000256" key="9">
    <source>
        <dbReference type="ARBA" id="ARBA00023204"/>
    </source>
</evidence>
<evidence type="ECO:0000256" key="14">
    <source>
        <dbReference type="ARBA" id="ARBA00041592"/>
    </source>
</evidence>
<keyword evidence="7" id="KW-0378">Hydrolase</keyword>
<comment type="caution">
    <text evidence="18">The sequence shown here is derived from an EMBL/GenBank/DDBJ whole genome shotgun (WGS) entry which is preliminary data.</text>
</comment>
<evidence type="ECO:0000256" key="11">
    <source>
        <dbReference type="ARBA" id="ARBA00036904"/>
    </source>
</evidence>
<dbReference type="InterPro" id="IPR047127">
    <property type="entry name" value="MutT-like"/>
</dbReference>
<dbReference type="EC" id="3.6.1.55" evidence="12"/>
<keyword evidence="4" id="KW-0235">DNA replication</keyword>
<protein>
    <recommendedName>
        <fullName evidence="13">8-oxo-dGTP diphosphatase</fullName>
        <ecNumber evidence="12">3.6.1.55</ecNumber>
    </recommendedName>
    <alternativeName>
        <fullName evidence="16">7,8-dihydro-8-oxoguanine-triphosphatase</fullName>
    </alternativeName>
    <alternativeName>
        <fullName evidence="15">Mutator protein MutT</fullName>
    </alternativeName>
    <alternativeName>
        <fullName evidence="14">dGTP pyrophosphohydrolase</fullName>
    </alternativeName>
</protein>
<dbReference type="CDD" id="cd03425">
    <property type="entry name" value="NUDIX_MutT_NudA_like"/>
    <property type="match status" value="1"/>
</dbReference>
<gene>
    <name evidence="18" type="ORF">J7561_01160</name>
</gene>
<accession>A0AB35BX26</accession>
<dbReference type="GO" id="GO:0046872">
    <property type="term" value="F:metal ion binding"/>
    <property type="evidence" value="ECO:0007669"/>
    <property type="project" value="UniProtKB-KW"/>
</dbReference>
<keyword evidence="8" id="KW-0460">Magnesium</keyword>
<dbReference type="EMBL" id="JAGIBU010000001">
    <property type="protein sequence ID" value="MBS7823807.1"/>
    <property type="molecule type" value="Genomic_DNA"/>
</dbReference>
<sequence>MKEIEVVAAVIQHEGKIFCAQRGANAKEYLAYKYEFPGGKTETGETHEAALIREVDEELNWVIQVDEPLITVHHTYPDFKIIMHAFLCTPLDLNFRLNEHMDYVWLPISELYALDWAAADLPIIDQLSYLE</sequence>
<comment type="cofactor">
    <cofactor evidence="1">
        <name>Mg(2+)</name>
        <dbReference type="ChEBI" id="CHEBI:18420"/>
    </cofactor>
</comment>
<dbReference type="GO" id="GO:0044716">
    <property type="term" value="F:8-oxo-GDP phosphatase activity"/>
    <property type="evidence" value="ECO:0007669"/>
    <property type="project" value="TreeGrafter"/>
</dbReference>
<evidence type="ECO:0000256" key="6">
    <source>
        <dbReference type="ARBA" id="ARBA00022763"/>
    </source>
</evidence>
<dbReference type="InterPro" id="IPR029119">
    <property type="entry name" value="MutY_C"/>
</dbReference>
<dbReference type="GO" id="GO:0008413">
    <property type="term" value="F:8-oxo-7,8-dihydroguanosine triphosphate pyrophosphatase activity"/>
    <property type="evidence" value="ECO:0007669"/>
    <property type="project" value="TreeGrafter"/>
</dbReference>
<dbReference type="PROSITE" id="PS00893">
    <property type="entry name" value="NUDIX_BOX"/>
    <property type="match status" value="1"/>
</dbReference>
<dbReference type="PANTHER" id="PTHR47707">
    <property type="entry name" value="8-OXO-DGTP DIPHOSPHATASE"/>
    <property type="match status" value="1"/>
</dbReference>
<keyword evidence="5" id="KW-0479">Metal-binding</keyword>
<evidence type="ECO:0000256" key="4">
    <source>
        <dbReference type="ARBA" id="ARBA00022705"/>
    </source>
</evidence>
<dbReference type="GO" id="GO:0044715">
    <property type="term" value="F:8-oxo-dGDP phosphatase activity"/>
    <property type="evidence" value="ECO:0007669"/>
    <property type="project" value="TreeGrafter"/>
</dbReference>
<evidence type="ECO:0000256" key="15">
    <source>
        <dbReference type="ARBA" id="ARBA00041979"/>
    </source>
</evidence>
<keyword evidence="9" id="KW-0234">DNA repair</keyword>